<gene>
    <name evidence="2" type="ORF">ACHAW5_010918</name>
</gene>
<dbReference type="AlphaFoldDB" id="A0ABD3PBB2"/>
<keyword evidence="3" id="KW-1185">Reference proteome</keyword>
<name>A0ABD3PBB2_9STRA</name>
<sequence>MASAERNVRVPSKSSPSRRLGVLGIGLVMEEVGKGARLVFRYPASPPPIFLSSSPPSSSHPSSVDGGAPELIDDEAHGRQQHQQQQSSKMSERRHSHGIIVINNNGNNNNNNNNNNNAQATTSEKKKSRGNGGGGGERDPTSAMVGGADGGGGGGGGGIDLFFDLPARVVSKLFRPKRPLCGQPLSLRIGGTTFCCRAELFDSHHHHHHHHHHPTTVGEGWGGSSEEMRCGYVSRQCGMLLRMRREYEVGVGRDIVGLPAGCGDGAGAANLLGGTSEAAGPKKGDNNGIPGPPPTQSPREKGAATPPPPSSSGAANAKEFKSRSTSSVLTDDEVDPPAMTRTRRREYVQDLIDIMLAATPPPVDDRRRIDDDFEGRDQHGNLARELASVFHCLSSTSTSNASLLSRSTASGGVVYVNRHIAVEIESVHDDSSRPTRQRGAAEDVRPYQTLLFPVSSPSEVLECLTDETHGCANDTTASHSTSQSLRRVLPHVHPRKSLHEVAWDSGLSLPRVVDVANWLVHSGTCVAAMPVLLKNRYACAGGVVTRMAHLALPFWQAFGIRSQNHAFHWGGGDYGADEGNADDVTRRRRGATRTVTTGAPHIFVIVSALTTKAETGSSSSPTLGDAIRSLSGVDARATHSQSSPRDDLYGENRWPSSAAVNQMHLNAPPYRGGAGTMDSGSPEELVYSMAVWLIANNVIVEVKDYLVAIEPSLDLNNGSKPESCQESLYHELLRSGCLEGTAPIAEICYEFGIDQTRMETFIQWGLQTQPKRLEVLSGP</sequence>
<feature type="region of interest" description="Disordered" evidence="1">
    <location>
        <begin position="273"/>
        <end position="342"/>
    </location>
</feature>
<evidence type="ECO:0000256" key="1">
    <source>
        <dbReference type="SAM" id="MobiDB-lite"/>
    </source>
</evidence>
<proteinExistence type="predicted"/>
<dbReference type="PANTHER" id="PTHR13153:SF5">
    <property type="entry name" value="GATOR COMPLEX PROTEIN NPRL3"/>
    <property type="match status" value="1"/>
</dbReference>
<dbReference type="EMBL" id="JALLAZ020000889">
    <property type="protein sequence ID" value="KAL3785438.1"/>
    <property type="molecule type" value="Genomic_DNA"/>
</dbReference>
<feature type="compositionally biased region" description="Low complexity" evidence="1">
    <location>
        <begin position="51"/>
        <end position="63"/>
    </location>
</feature>
<reference evidence="2 3" key="1">
    <citation type="submission" date="2024-10" db="EMBL/GenBank/DDBJ databases">
        <title>Updated reference genomes for cyclostephanoid diatoms.</title>
        <authorList>
            <person name="Roberts W.R."/>
            <person name="Alverson A.J."/>
        </authorList>
    </citation>
    <scope>NUCLEOTIDE SEQUENCE [LARGE SCALE GENOMIC DNA]</scope>
    <source>
        <strain evidence="2 3">AJA276-08</strain>
    </source>
</reference>
<dbReference type="InterPro" id="IPR005365">
    <property type="entry name" value="Npr3"/>
</dbReference>
<protein>
    <submittedName>
        <fullName evidence="2">Uncharacterized protein</fullName>
    </submittedName>
</protein>
<comment type="caution">
    <text evidence="2">The sequence shown here is derived from an EMBL/GenBank/DDBJ whole genome shotgun (WGS) entry which is preliminary data.</text>
</comment>
<organism evidence="2 3">
    <name type="scientific">Stephanodiscus triporus</name>
    <dbReference type="NCBI Taxonomy" id="2934178"/>
    <lineage>
        <taxon>Eukaryota</taxon>
        <taxon>Sar</taxon>
        <taxon>Stramenopiles</taxon>
        <taxon>Ochrophyta</taxon>
        <taxon>Bacillariophyta</taxon>
        <taxon>Coscinodiscophyceae</taxon>
        <taxon>Thalassiosirophycidae</taxon>
        <taxon>Stephanodiscales</taxon>
        <taxon>Stephanodiscaceae</taxon>
        <taxon>Stephanodiscus</taxon>
    </lineage>
</organism>
<evidence type="ECO:0000313" key="2">
    <source>
        <dbReference type="EMBL" id="KAL3785438.1"/>
    </source>
</evidence>
<dbReference type="Proteomes" id="UP001530315">
    <property type="component" value="Unassembled WGS sequence"/>
</dbReference>
<feature type="compositionally biased region" description="Low complexity" evidence="1">
    <location>
        <begin position="103"/>
        <end position="117"/>
    </location>
</feature>
<accession>A0ABD3PBB2</accession>
<evidence type="ECO:0000313" key="3">
    <source>
        <dbReference type="Proteomes" id="UP001530315"/>
    </source>
</evidence>
<dbReference type="PANTHER" id="PTHR13153">
    <property type="entry name" value="CGTHBA PROTEIN -14 GENE PROTEIN"/>
    <property type="match status" value="1"/>
</dbReference>
<feature type="region of interest" description="Disordered" evidence="1">
    <location>
        <begin position="51"/>
        <end position="71"/>
    </location>
</feature>
<feature type="region of interest" description="Disordered" evidence="1">
    <location>
        <begin position="101"/>
        <end position="151"/>
    </location>
</feature>